<feature type="domain" description="NodB homology" evidence="1">
    <location>
        <begin position="57"/>
        <end position="236"/>
    </location>
</feature>
<gene>
    <name evidence="2" type="ORF">H9735_06095</name>
</gene>
<evidence type="ECO:0000259" key="1">
    <source>
        <dbReference type="PROSITE" id="PS51677"/>
    </source>
</evidence>
<dbReference type="Proteomes" id="UP000886721">
    <property type="component" value="Unassembled WGS sequence"/>
</dbReference>
<name>A0A9D1WX58_9FIRM</name>
<dbReference type="PANTHER" id="PTHR10587">
    <property type="entry name" value="GLYCOSYL TRANSFERASE-RELATED"/>
    <property type="match status" value="1"/>
</dbReference>
<proteinExistence type="predicted"/>
<dbReference type="GO" id="GO:0016020">
    <property type="term" value="C:membrane"/>
    <property type="evidence" value="ECO:0007669"/>
    <property type="project" value="TreeGrafter"/>
</dbReference>
<dbReference type="AlphaFoldDB" id="A0A9D1WX58"/>
<organism evidence="2 3">
    <name type="scientific">Candidatus Anaerostipes excrementavium</name>
    <dbReference type="NCBI Taxonomy" id="2838463"/>
    <lineage>
        <taxon>Bacteria</taxon>
        <taxon>Bacillati</taxon>
        <taxon>Bacillota</taxon>
        <taxon>Clostridia</taxon>
        <taxon>Lachnospirales</taxon>
        <taxon>Lachnospiraceae</taxon>
        <taxon>Anaerostipes</taxon>
    </lineage>
</organism>
<dbReference type="PROSITE" id="PS51677">
    <property type="entry name" value="NODB"/>
    <property type="match status" value="1"/>
</dbReference>
<dbReference type="SUPFAM" id="SSF88713">
    <property type="entry name" value="Glycoside hydrolase/deacetylase"/>
    <property type="match status" value="1"/>
</dbReference>
<dbReference type="PANTHER" id="PTHR10587:SF128">
    <property type="entry name" value="POLYSACCHARIDE DEACETYLASE PDAB-RELATED"/>
    <property type="match status" value="1"/>
</dbReference>
<dbReference type="GO" id="GO:0016810">
    <property type="term" value="F:hydrolase activity, acting on carbon-nitrogen (but not peptide) bonds"/>
    <property type="evidence" value="ECO:0007669"/>
    <property type="project" value="InterPro"/>
</dbReference>
<dbReference type="Gene3D" id="3.20.20.370">
    <property type="entry name" value="Glycoside hydrolase/deacetylase"/>
    <property type="match status" value="1"/>
</dbReference>
<dbReference type="InterPro" id="IPR011330">
    <property type="entry name" value="Glyco_hydro/deAcase_b/a-brl"/>
</dbReference>
<dbReference type="GO" id="GO:0005975">
    <property type="term" value="P:carbohydrate metabolic process"/>
    <property type="evidence" value="ECO:0007669"/>
    <property type="project" value="InterPro"/>
</dbReference>
<dbReference type="InterPro" id="IPR050248">
    <property type="entry name" value="Polysacc_deacetylase_ArnD"/>
</dbReference>
<sequence>MKFLKEWSSKILVFLILCGCLWGIFQNAGDLLRENVYVWKEDQDRRLPIYCVDTKKKVLALTFDVAWGNEDMEEVLRILKQEKVEATFFFSGEWMENYPADVKKIAKAGHDIGNHGDHHKYMTKLSKEEQIEEIRGANDKAKALLGTSMELFRPPYGDYDSQVVETAESMGCYVIQWSVDSLDWMEPGADAVIEKVCGHKDLKSGAILLMHTGTQCTKKALKPMIQKLKRQGYGFVPVSELIYRENYRMDPSGMQIKN</sequence>
<accession>A0A9D1WX58</accession>
<dbReference type="EMBL" id="DXEM01000018">
    <property type="protein sequence ID" value="HIX67685.1"/>
    <property type="molecule type" value="Genomic_DNA"/>
</dbReference>
<comment type="caution">
    <text evidence="2">The sequence shown here is derived from an EMBL/GenBank/DDBJ whole genome shotgun (WGS) entry which is preliminary data.</text>
</comment>
<dbReference type="InterPro" id="IPR002509">
    <property type="entry name" value="NODB_dom"/>
</dbReference>
<evidence type="ECO:0000313" key="3">
    <source>
        <dbReference type="Proteomes" id="UP000886721"/>
    </source>
</evidence>
<evidence type="ECO:0000313" key="2">
    <source>
        <dbReference type="EMBL" id="HIX67685.1"/>
    </source>
</evidence>
<protein>
    <submittedName>
        <fullName evidence="2">Polysaccharide deacetylase family protein</fullName>
    </submittedName>
</protein>
<reference evidence="2" key="2">
    <citation type="submission" date="2021-04" db="EMBL/GenBank/DDBJ databases">
        <authorList>
            <person name="Gilroy R."/>
        </authorList>
    </citation>
    <scope>NUCLEOTIDE SEQUENCE</scope>
    <source>
        <strain evidence="2">CHK191-13928</strain>
    </source>
</reference>
<reference evidence="2" key="1">
    <citation type="journal article" date="2021" name="PeerJ">
        <title>Extensive microbial diversity within the chicken gut microbiome revealed by metagenomics and culture.</title>
        <authorList>
            <person name="Gilroy R."/>
            <person name="Ravi A."/>
            <person name="Getino M."/>
            <person name="Pursley I."/>
            <person name="Horton D.L."/>
            <person name="Alikhan N.F."/>
            <person name="Baker D."/>
            <person name="Gharbi K."/>
            <person name="Hall N."/>
            <person name="Watson M."/>
            <person name="Adriaenssens E.M."/>
            <person name="Foster-Nyarko E."/>
            <person name="Jarju S."/>
            <person name="Secka A."/>
            <person name="Antonio M."/>
            <person name="Oren A."/>
            <person name="Chaudhuri R.R."/>
            <person name="La Ragione R."/>
            <person name="Hildebrand F."/>
            <person name="Pallen M.J."/>
        </authorList>
    </citation>
    <scope>NUCLEOTIDE SEQUENCE</scope>
    <source>
        <strain evidence="2">CHK191-13928</strain>
    </source>
</reference>
<dbReference type="Pfam" id="PF01522">
    <property type="entry name" value="Polysacc_deac_1"/>
    <property type="match status" value="1"/>
</dbReference>